<evidence type="ECO:0000313" key="9">
    <source>
        <dbReference type="Proteomes" id="UP001596002"/>
    </source>
</evidence>
<sequence length="214" mass="23803">MQEKVTLTMDGQEVTVSKGTTLLQAAEILGIFTPALCYHEHFEQPAVCRVCVMEIEGARTLVPSCARLAENGMKVFTDSERVRHSRKMVVEMLQSAIDPSQAHSLNEFGELYGTQPERFEGFRKLDYEVKEDNPFFVRDYSKCITCNRCVQACGDQAQFALALTVAGRGFDAMIATGGDSTLFDSTCVFCSNCVHVCPTGALVSRNEYEAREKR</sequence>
<name>A0ABV9Q3Q4_9BACL</name>
<evidence type="ECO:0000256" key="2">
    <source>
        <dbReference type="ARBA" id="ARBA00022485"/>
    </source>
</evidence>
<dbReference type="PANTHER" id="PTHR24960:SF84">
    <property type="entry name" value="HYDROGENASE SUBUNIT"/>
    <property type="match status" value="1"/>
</dbReference>
<dbReference type="SUPFAM" id="SSF54292">
    <property type="entry name" value="2Fe-2S ferredoxin-like"/>
    <property type="match status" value="1"/>
</dbReference>
<dbReference type="PROSITE" id="PS51085">
    <property type="entry name" value="2FE2S_FER_2"/>
    <property type="match status" value="1"/>
</dbReference>
<protein>
    <submittedName>
        <fullName evidence="8">2Fe-2S iron-sulfur cluster-binding protein</fullName>
    </submittedName>
</protein>
<feature type="domain" description="4Fe-4S ferredoxin-type" evidence="7">
    <location>
        <begin position="134"/>
        <end position="157"/>
    </location>
</feature>
<dbReference type="PROSITE" id="PS00641">
    <property type="entry name" value="COMPLEX1_75K_1"/>
    <property type="match status" value="1"/>
</dbReference>
<comment type="caution">
    <text evidence="8">The sequence shown here is derived from an EMBL/GenBank/DDBJ whole genome shotgun (WGS) entry which is preliminary data.</text>
</comment>
<dbReference type="InterPro" id="IPR000283">
    <property type="entry name" value="NADH_UbQ_OxRdtase_75kDa_su_CS"/>
</dbReference>
<organism evidence="8 9">
    <name type="scientific">Effusibacillus consociatus</name>
    <dbReference type="NCBI Taxonomy" id="1117041"/>
    <lineage>
        <taxon>Bacteria</taxon>
        <taxon>Bacillati</taxon>
        <taxon>Bacillota</taxon>
        <taxon>Bacilli</taxon>
        <taxon>Bacillales</taxon>
        <taxon>Alicyclobacillaceae</taxon>
        <taxon>Effusibacillus</taxon>
    </lineage>
</organism>
<keyword evidence="3" id="KW-0479">Metal-binding</keyword>
<dbReference type="CDD" id="cd00207">
    <property type="entry name" value="fer2"/>
    <property type="match status" value="1"/>
</dbReference>
<feature type="domain" description="4Fe-4S ferredoxin-type" evidence="7">
    <location>
        <begin position="178"/>
        <end position="207"/>
    </location>
</feature>
<dbReference type="InterPro" id="IPR050157">
    <property type="entry name" value="PSI_iron-sulfur_center"/>
</dbReference>
<dbReference type="EMBL" id="JBHSHC010000101">
    <property type="protein sequence ID" value="MFC4768398.1"/>
    <property type="molecule type" value="Genomic_DNA"/>
</dbReference>
<dbReference type="InterPro" id="IPR017900">
    <property type="entry name" value="4Fe4S_Fe_S_CS"/>
</dbReference>
<proteinExistence type="predicted"/>
<comment type="function">
    <text evidence="1">Ferredoxins are iron-sulfur proteins that transfer electrons in a wide variety of metabolic reactions.</text>
</comment>
<dbReference type="Pfam" id="PF12838">
    <property type="entry name" value="Fer4_7"/>
    <property type="match status" value="1"/>
</dbReference>
<keyword evidence="9" id="KW-1185">Reference proteome</keyword>
<feature type="domain" description="2Fe-2S ferredoxin-type" evidence="6">
    <location>
        <begin position="3"/>
        <end position="81"/>
    </location>
</feature>
<dbReference type="Gene3D" id="3.30.70.20">
    <property type="match status" value="1"/>
</dbReference>
<keyword evidence="5" id="KW-0411">Iron-sulfur</keyword>
<evidence type="ECO:0000256" key="1">
    <source>
        <dbReference type="ARBA" id="ARBA00003532"/>
    </source>
</evidence>
<dbReference type="RefSeq" id="WP_380026353.1">
    <property type="nucleotide sequence ID" value="NZ_JBHSHC010000101.1"/>
</dbReference>
<evidence type="ECO:0000256" key="3">
    <source>
        <dbReference type="ARBA" id="ARBA00022723"/>
    </source>
</evidence>
<dbReference type="Gene3D" id="3.10.20.740">
    <property type="match status" value="1"/>
</dbReference>
<dbReference type="InterPro" id="IPR036010">
    <property type="entry name" value="2Fe-2S_ferredoxin-like_sf"/>
</dbReference>
<keyword evidence="4" id="KW-0408">Iron</keyword>
<reference evidence="9" key="1">
    <citation type="journal article" date="2019" name="Int. J. Syst. Evol. Microbiol.">
        <title>The Global Catalogue of Microorganisms (GCM) 10K type strain sequencing project: providing services to taxonomists for standard genome sequencing and annotation.</title>
        <authorList>
            <consortium name="The Broad Institute Genomics Platform"/>
            <consortium name="The Broad Institute Genome Sequencing Center for Infectious Disease"/>
            <person name="Wu L."/>
            <person name="Ma J."/>
        </authorList>
    </citation>
    <scope>NUCLEOTIDE SEQUENCE [LARGE SCALE GENOMIC DNA]</scope>
    <source>
        <strain evidence="9">WYCCWR 12678</strain>
    </source>
</reference>
<dbReference type="InterPro" id="IPR017896">
    <property type="entry name" value="4Fe4S_Fe-S-bd"/>
</dbReference>
<dbReference type="PROSITE" id="PS00198">
    <property type="entry name" value="4FE4S_FER_1"/>
    <property type="match status" value="1"/>
</dbReference>
<keyword evidence="2" id="KW-0004">4Fe-4S</keyword>
<dbReference type="Proteomes" id="UP001596002">
    <property type="component" value="Unassembled WGS sequence"/>
</dbReference>
<evidence type="ECO:0000256" key="4">
    <source>
        <dbReference type="ARBA" id="ARBA00023004"/>
    </source>
</evidence>
<dbReference type="PROSITE" id="PS51379">
    <property type="entry name" value="4FE4S_FER_2"/>
    <property type="match status" value="2"/>
</dbReference>
<evidence type="ECO:0000313" key="8">
    <source>
        <dbReference type="EMBL" id="MFC4768398.1"/>
    </source>
</evidence>
<dbReference type="Pfam" id="PF13510">
    <property type="entry name" value="Fer2_4"/>
    <property type="match status" value="1"/>
</dbReference>
<accession>A0ABV9Q3Q4</accession>
<gene>
    <name evidence="8" type="ORF">ACFO8Q_13690</name>
</gene>
<evidence type="ECO:0000259" key="6">
    <source>
        <dbReference type="PROSITE" id="PS51085"/>
    </source>
</evidence>
<dbReference type="InterPro" id="IPR001041">
    <property type="entry name" value="2Fe-2S_ferredoxin-type"/>
</dbReference>
<dbReference type="SUPFAM" id="SSF54862">
    <property type="entry name" value="4Fe-4S ferredoxins"/>
    <property type="match status" value="1"/>
</dbReference>
<evidence type="ECO:0000256" key="5">
    <source>
        <dbReference type="ARBA" id="ARBA00023014"/>
    </source>
</evidence>
<dbReference type="PANTHER" id="PTHR24960">
    <property type="entry name" value="PHOTOSYSTEM I IRON-SULFUR CENTER-RELATED"/>
    <property type="match status" value="1"/>
</dbReference>
<evidence type="ECO:0000259" key="7">
    <source>
        <dbReference type="PROSITE" id="PS51379"/>
    </source>
</evidence>